<gene>
    <name evidence="4" type="ORF">IQ266_15220</name>
</gene>
<dbReference type="SUPFAM" id="SSF48452">
    <property type="entry name" value="TPR-like"/>
    <property type="match status" value="1"/>
</dbReference>
<keyword evidence="2 3" id="KW-0802">TPR repeat</keyword>
<dbReference type="PROSITE" id="PS50005">
    <property type="entry name" value="TPR"/>
    <property type="match status" value="3"/>
</dbReference>
<dbReference type="Pfam" id="PF13414">
    <property type="entry name" value="TPR_11"/>
    <property type="match status" value="1"/>
</dbReference>
<dbReference type="InterPro" id="IPR011990">
    <property type="entry name" value="TPR-like_helical_dom_sf"/>
</dbReference>
<dbReference type="PANTHER" id="PTHR44858:SF1">
    <property type="entry name" value="UDP-N-ACETYLGLUCOSAMINE--PEPTIDE N-ACETYLGLUCOSAMINYLTRANSFERASE SPINDLY-RELATED"/>
    <property type="match status" value="1"/>
</dbReference>
<reference evidence="4" key="1">
    <citation type="submission" date="2020-10" db="EMBL/GenBank/DDBJ databases">
        <authorList>
            <person name="Castelo-Branco R."/>
            <person name="Eusebio N."/>
            <person name="Adriana R."/>
            <person name="Vieira A."/>
            <person name="Brugerolle De Fraissinette N."/>
            <person name="Rezende De Castro R."/>
            <person name="Schneider M.P."/>
            <person name="Vasconcelos V."/>
            <person name="Leao P.N."/>
        </authorList>
    </citation>
    <scope>NUCLEOTIDE SEQUENCE</scope>
    <source>
        <strain evidence="4">LEGE 11480</strain>
    </source>
</reference>
<evidence type="ECO:0000313" key="4">
    <source>
        <dbReference type="EMBL" id="MBE9031084.1"/>
    </source>
</evidence>
<dbReference type="InterPro" id="IPR050498">
    <property type="entry name" value="Ycf3"/>
</dbReference>
<feature type="repeat" description="TPR" evidence="3">
    <location>
        <begin position="120"/>
        <end position="153"/>
    </location>
</feature>
<dbReference type="Proteomes" id="UP000625316">
    <property type="component" value="Unassembled WGS sequence"/>
</dbReference>
<dbReference type="PANTHER" id="PTHR44858">
    <property type="entry name" value="TETRATRICOPEPTIDE REPEAT PROTEIN 6"/>
    <property type="match status" value="1"/>
</dbReference>
<keyword evidence="1" id="KW-0677">Repeat</keyword>
<dbReference type="Gene3D" id="1.25.40.10">
    <property type="entry name" value="Tetratricopeptide repeat domain"/>
    <property type="match status" value="1"/>
</dbReference>
<accession>A0A928Z3V7</accession>
<comment type="caution">
    <text evidence="4">The sequence shown here is derived from an EMBL/GenBank/DDBJ whole genome shotgun (WGS) entry which is preliminary data.</text>
</comment>
<dbReference type="AlphaFoldDB" id="A0A928Z3V7"/>
<dbReference type="RefSeq" id="WP_264325913.1">
    <property type="nucleotide sequence ID" value="NZ_JADEXQ010000052.1"/>
</dbReference>
<name>A0A928Z3V7_9CYAN</name>
<dbReference type="PROSITE" id="PS50293">
    <property type="entry name" value="TPR_REGION"/>
    <property type="match status" value="1"/>
</dbReference>
<dbReference type="InterPro" id="IPR019734">
    <property type="entry name" value="TPR_rpt"/>
</dbReference>
<keyword evidence="5" id="KW-1185">Reference proteome</keyword>
<protein>
    <submittedName>
        <fullName evidence="4">Tetratricopeptide repeat protein</fullName>
    </submittedName>
</protein>
<sequence length="270" mass="31077">MAIKFHKRQTIKRHRLAWFSKSGAWLVIRPRSLRQPRSKAPANIYLRQEDSDRLLRQRSLYAAQNGDCAFALKGFNHLITRNPGNAADYNNRGLVYFQSGQLALALADYNYAISLDPNLANVYNNRANYYAALGELTLAIEDYDQAIRIDPMNVRAWINQGITFREMELYDQAVENFVYALDINQHSGDPTTQKMLEGHIFAERGHSYHLAGDWNCAIAEYHRALAILDDRDLFTEMGSSFHLKQQLEEWLRELTQPLMSENFSSDLDGV</sequence>
<organism evidence="4 5">
    <name type="scientific">Romeriopsis navalis LEGE 11480</name>
    <dbReference type="NCBI Taxonomy" id="2777977"/>
    <lineage>
        <taxon>Bacteria</taxon>
        <taxon>Bacillati</taxon>
        <taxon>Cyanobacteriota</taxon>
        <taxon>Cyanophyceae</taxon>
        <taxon>Leptolyngbyales</taxon>
        <taxon>Leptolyngbyaceae</taxon>
        <taxon>Romeriopsis</taxon>
        <taxon>Romeriopsis navalis</taxon>
    </lineage>
</organism>
<proteinExistence type="predicted"/>
<evidence type="ECO:0000313" key="5">
    <source>
        <dbReference type="Proteomes" id="UP000625316"/>
    </source>
</evidence>
<feature type="repeat" description="TPR" evidence="3">
    <location>
        <begin position="154"/>
        <end position="187"/>
    </location>
</feature>
<dbReference type="EMBL" id="JADEXQ010000052">
    <property type="protein sequence ID" value="MBE9031084.1"/>
    <property type="molecule type" value="Genomic_DNA"/>
</dbReference>
<feature type="repeat" description="TPR" evidence="3">
    <location>
        <begin position="86"/>
        <end position="119"/>
    </location>
</feature>
<evidence type="ECO:0000256" key="2">
    <source>
        <dbReference type="ARBA" id="ARBA00022803"/>
    </source>
</evidence>
<evidence type="ECO:0000256" key="1">
    <source>
        <dbReference type="ARBA" id="ARBA00022737"/>
    </source>
</evidence>
<evidence type="ECO:0000256" key="3">
    <source>
        <dbReference type="PROSITE-ProRule" id="PRU00339"/>
    </source>
</evidence>
<dbReference type="SMART" id="SM00028">
    <property type="entry name" value="TPR"/>
    <property type="match status" value="4"/>
</dbReference>